<evidence type="ECO:0000256" key="4">
    <source>
        <dbReference type="ARBA" id="ARBA00022840"/>
    </source>
</evidence>
<feature type="compositionally biased region" description="Low complexity" evidence="7">
    <location>
        <begin position="2330"/>
        <end position="2339"/>
    </location>
</feature>
<feature type="transmembrane region" description="Helical" evidence="8">
    <location>
        <begin position="710"/>
        <end position="733"/>
    </location>
</feature>
<keyword evidence="5 8" id="KW-1133">Transmembrane helix</keyword>
<dbReference type="Pfam" id="PF12698">
    <property type="entry name" value="ABC2_membrane_3"/>
    <property type="match status" value="2"/>
</dbReference>
<dbReference type="GO" id="GO:0005319">
    <property type="term" value="F:lipid transporter activity"/>
    <property type="evidence" value="ECO:0007669"/>
    <property type="project" value="TreeGrafter"/>
</dbReference>
<feature type="transmembrane region" description="Helical" evidence="8">
    <location>
        <begin position="1739"/>
        <end position="1763"/>
    </location>
</feature>
<dbReference type="SMART" id="SM00382">
    <property type="entry name" value="AAA"/>
    <property type="match status" value="2"/>
</dbReference>
<feature type="transmembrane region" description="Helical" evidence="8">
    <location>
        <begin position="679"/>
        <end position="704"/>
    </location>
</feature>
<evidence type="ECO:0000256" key="1">
    <source>
        <dbReference type="ARBA" id="ARBA00004141"/>
    </source>
</evidence>
<dbReference type="Gene3D" id="3.40.50.300">
    <property type="entry name" value="P-loop containing nucleotide triphosphate hydrolases"/>
    <property type="match status" value="2"/>
</dbReference>
<dbReference type="GO" id="GO:0016020">
    <property type="term" value="C:membrane"/>
    <property type="evidence" value="ECO:0007669"/>
    <property type="project" value="UniProtKB-SubCell"/>
</dbReference>
<dbReference type="WBParaSite" id="MBELARI_LOCUS21834">
    <property type="protein sequence ID" value="MBELARI_LOCUS21834"/>
    <property type="gene ID" value="MBELARI_LOCUS21834"/>
</dbReference>
<evidence type="ECO:0000313" key="10">
    <source>
        <dbReference type="Proteomes" id="UP000887575"/>
    </source>
</evidence>
<accession>A0AAF3F5D1</accession>
<dbReference type="GO" id="GO:0140359">
    <property type="term" value="F:ABC-type transporter activity"/>
    <property type="evidence" value="ECO:0007669"/>
    <property type="project" value="InterPro"/>
</dbReference>
<feature type="transmembrane region" description="Helical" evidence="8">
    <location>
        <begin position="740"/>
        <end position="760"/>
    </location>
</feature>
<organism evidence="10 11">
    <name type="scientific">Mesorhabditis belari</name>
    <dbReference type="NCBI Taxonomy" id="2138241"/>
    <lineage>
        <taxon>Eukaryota</taxon>
        <taxon>Metazoa</taxon>
        <taxon>Ecdysozoa</taxon>
        <taxon>Nematoda</taxon>
        <taxon>Chromadorea</taxon>
        <taxon>Rhabditida</taxon>
        <taxon>Rhabditina</taxon>
        <taxon>Rhabditomorpha</taxon>
        <taxon>Rhabditoidea</taxon>
        <taxon>Rhabditidae</taxon>
        <taxon>Mesorhabditinae</taxon>
        <taxon>Mesorhabditis</taxon>
    </lineage>
</organism>
<dbReference type="PROSITE" id="PS00211">
    <property type="entry name" value="ABC_TRANSPORTER_1"/>
    <property type="match status" value="2"/>
</dbReference>
<protein>
    <recommendedName>
        <fullName evidence="9">ABC transporter domain-containing protein</fullName>
    </recommendedName>
</protein>
<dbReference type="InterPro" id="IPR003439">
    <property type="entry name" value="ABC_transporter-like_ATP-bd"/>
</dbReference>
<evidence type="ECO:0000256" key="7">
    <source>
        <dbReference type="SAM" id="MobiDB-lite"/>
    </source>
</evidence>
<dbReference type="GO" id="GO:0005524">
    <property type="term" value="F:ATP binding"/>
    <property type="evidence" value="ECO:0007669"/>
    <property type="project" value="UniProtKB-KW"/>
</dbReference>
<feature type="transmembrane region" description="Helical" evidence="8">
    <location>
        <begin position="1307"/>
        <end position="1325"/>
    </location>
</feature>
<comment type="subcellular location">
    <subcellularLocation>
        <location evidence="1">Membrane</location>
        <topology evidence="1">Multi-pass membrane protein</topology>
    </subcellularLocation>
</comment>
<dbReference type="FunFam" id="3.40.50.300:FF:002832">
    <property type="entry name" value="ABC Transporter family"/>
    <property type="match status" value="1"/>
</dbReference>
<feature type="transmembrane region" description="Helical" evidence="8">
    <location>
        <begin position="1843"/>
        <end position="1861"/>
    </location>
</feature>
<evidence type="ECO:0000256" key="2">
    <source>
        <dbReference type="ARBA" id="ARBA00022692"/>
    </source>
</evidence>
<feature type="transmembrane region" description="Helical" evidence="8">
    <location>
        <begin position="25"/>
        <end position="45"/>
    </location>
</feature>
<dbReference type="PANTHER" id="PTHR19229:SF260">
    <property type="entry name" value="ABC TRANSPORTER DOMAIN-CONTAINING PROTEIN"/>
    <property type="match status" value="1"/>
</dbReference>
<evidence type="ECO:0000256" key="3">
    <source>
        <dbReference type="ARBA" id="ARBA00022741"/>
    </source>
</evidence>
<feature type="region of interest" description="Disordered" evidence="7">
    <location>
        <begin position="2294"/>
        <end position="2357"/>
    </location>
</feature>
<dbReference type="InterPro" id="IPR017871">
    <property type="entry name" value="ABC_transporter-like_CS"/>
</dbReference>
<dbReference type="GO" id="GO:0016887">
    <property type="term" value="F:ATP hydrolysis activity"/>
    <property type="evidence" value="ECO:0007669"/>
    <property type="project" value="InterPro"/>
</dbReference>
<keyword evidence="6 8" id="KW-0472">Membrane</keyword>
<feature type="transmembrane region" description="Helical" evidence="8">
    <location>
        <begin position="815"/>
        <end position="835"/>
    </location>
</feature>
<feature type="domain" description="ABC transporter" evidence="9">
    <location>
        <begin position="1985"/>
        <end position="2215"/>
    </location>
</feature>
<evidence type="ECO:0000259" key="9">
    <source>
        <dbReference type="PROSITE" id="PS50893"/>
    </source>
</evidence>
<dbReference type="InterPro" id="IPR013525">
    <property type="entry name" value="ABC2_TM"/>
</dbReference>
<feature type="transmembrane region" description="Helical" evidence="8">
    <location>
        <begin position="1805"/>
        <end position="1831"/>
    </location>
</feature>
<evidence type="ECO:0000313" key="11">
    <source>
        <dbReference type="WBParaSite" id="MBELARI_LOCUS21834"/>
    </source>
</evidence>
<keyword evidence="3" id="KW-0547">Nucleotide-binding</keyword>
<dbReference type="PANTHER" id="PTHR19229">
    <property type="entry name" value="ATP-BINDING CASSETTE TRANSPORTER SUBFAMILY A ABCA"/>
    <property type="match status" value="1"/>
</dbReference>
<dbReference type="CDD" id="cd03263">
    <property type="entry name" value="ABC_subfamily_A"/>
    <property type="match status" value="2"/>
</dbReference>
<dbReference type="PROSITE" id="PS50893">
    <property type="entry name" value="ABC_TRANSPORTER_2"/>
    <property type="match status" value="2"/>
</dbReference>
<dbReference type="Pfam" id="PF00005">
    <property type="entry name" value="ABC_tran"/>
    <property type="match status" value="2"/>
</dbReference>
<sequence>MISFWRQLRFLLWKGYLVKRRQKKWLVAELLTPILLFFILAMIRLRDFTTSGSECHFDSKGFPSAGLLPFTQSFLCSITNRCNRGFVTTGDEGAEINFDTSNQSALIRTMRELSTQFENIGANTVLFEDFVSAAVSIIKLAADYNETSGVPIVKLFTHRDVALQTLERLELSPHLREALVSATLTVPGMLAIREYAMMHTNDSIVDTVFSAFEAVPLLCNKTIFDQAFNFPQAVQMTEADREELCNLRTTDLIWLAQKIDKGNLQKELQEVGLNMNHLNQLYTRRGEVLHMFDPLVNIVEIWREFNGTDKQSIIDYFFCGEDPLDQTASSNLPPEKTVETLLDKIMDPVRQFVLRLTPGRDDTGNQTHCYNVKLHDDLECSQLESQAIRQLRPMLSGYILVSPDAPVVRDLVKKLEDPLRQWQRLLDTLKEMGGTSNAFQGVLHESTLAKGLRVLAKWGEKEGFIKNETLALLEALLGPEGSPLAFGTELGIVLETVNNYSKCLIADRFRMMPNETELEKVAMCLQPHQQYFTSIVFPDLASDATKFNETVVYKIRHEQNLVDGTDSIADSNRNTEPRNNPIRDLKYLTFGWSFLQEAIDRALIEMQTGERPPIGVYSQQEPYPCIVSDHFDVSQFMSFFVVLSWIIPSAMLVKNIVYEKEHKLKELMRIMGLGDTIHFLSWAFISFVLNTISVLVISLILWIGNLLGHTNFFIIFMVLMLFALSSIALSLLITTFFSSSNIATATTAFIVLLFSFPFMLSKNINSSLYAKVTLLLPQTAIGYAFKMLGEANKEDAAGWKDLGHMQIEQFDVKMWECLVALVVHIFLFSILSWYISALFPGVYGVGQRWYFPFTLRYWMPRLASRRVLTEVENGGTVNDTLYDPALGFEAEPNEGTYQVNIQHLSKVYSNNDVKALDDLSLRLYEGQITALLGHNGAGKTTTMSLLCGLYGPSHGTARIYGHDIRRNIRGVRDVLGICPQHNVLFAHLTVQEQLEFYASLKGVEEKDLQNEVNEILDSVALWDKKDKLAATLSGGMKRRLSIGIALIGGSKFVILDEPTAGVDVNSRKDIWKLLLKHKEGRTILLSTHHMDEADVLSDRIAILSEGRLKALGSSVYLKRKHGHSYTLTLVKKKDLDTSAIKKIDEIDGVHCKFVEETDEEIIYLIPIDTPSEDLQRFFEILDSRMIDYGCAGYGVQAPSLQQIFVNLAPQNEYELRKEKGRFQRWFEYLCCNCKKRTVDDGETLIIGPNGTEVVPNGAAAQYINEKEDPWLETNIPLDNSYWRLSLAHAKALFAAKTLYTRRSLKSVFFQILLPIVLLFSAEMYAKYVANPKVYGRWANIITAPPLILTTALFGDGSESYLSIMSERTNETGWPDRLVSTFQHDPGVGVRCLPYTIDLITNASAPHQVENSTEIEEAFFTNEASRSKNNESLIAKMNYKFDGRDAGGELGRKISSLQFNPTCYRPQSPNDTFVLEGANLDDIPYNVDFSCGCDPHVGWTCTQDDYPIDDLPTFLSANTTDVIRDLSGRNISQYRLITRFVHSYENMHAIIGGWSLGHENMQADQENIREVLDGFNDTITQLSLAGIELGLNGSLWEGNSTMVNDTFTANYTLEQVIANIFANQDTKENVKIWFNNKVWPSLPIYYNAISNAILRAVAVENPELANKIDNLGIVTFNHPMNRTAEDSFDAVQVLALSLFRVVLIIFTFCIIPAGFASFLVTDRETHSMHLQLVSGLKRKMYWLIEYIFDFSIVILASFLILIMYRCIGVLEVTYNFATAMSFFTLFFVYGMGALLFVFVLQRFFTIPSLAFILISIGLFFIGVVTSMVVMVLEQLMKTDETLENAYNVCSVVFMILSPQFNLGMGVYRGSFVYQVFHFAEMMLELTRAENGLNRKDMIDEIPVPPILSYDIMGRHVMALAFQFIVLLVIFILAENGRFGVFRRIERLRTGFALEKSRTEEDNDVVRERDRVRFIREKNEDREHAGLVVHDLAKMYGSHLAVKGVSFAVAPGECFGLLGLNGAGKTTTFAMLTGKHPIGQGEVEVVGSQVVHCASEGFRHLGYCPQFDALHMKLTTQEQLTFYARIRGVPEHKIQQVVKSLLFSLHLRPYANVLTSDLSGGNKRKLSVAVALVSQPPVILLDEPSAGMDPGSQQFLWTVVTRLRKAGRAVVLTSHSMEECEALCTRIAIMDDGRIRCIGSKQHLKTKFGEGYTLTLKTPDSKSANEAAALLVEGIQGAKITAIHCSTVYAHIPDGTATVAELLHHVNRVKSVIPVEDFALSQTTLDDIFHSLSASSPVARSREYSEGRPQQSEQSEQIDHLEIPETLDETASSRLSTSGSSIGRDFVPSDPAPSTEDQK</sequence>
<feature type="transmembrane region" description="Helical" evidence="8">
    <location>
        <begin position="636"/>
        <end position="658"/>
    </location>
</feature>
<name>A0AAF3F5D1_9BILA</name>
<keyword evidence="10" id="KW-1185">Reference proteome</keyword>
<dbReference type="InterPro" id="IPR026082">
    <property type="entry name" value="ABCA"/>
</dbReference>
<dbReference type="InterPro" id="IPR027417">
    <property type="entry name" value="P-loop_NTPase"/>
</dbReference>
<feature type="domain" description="ABC transporter" evidence="9">
    <location>
        <begin position="899"/>
        <end position="1130"/>
    </location>
</feature>
<keyword evidence="4" id="KW-0067">ATP-binding</keyword>
<keyword evidence="2 8" id="KW-0812">Transmembrane</keyword>
<dbReference type="Proteomes" id="UP000887575">
    <property type="component" value="Unassembled WGS sequence"/>
</dbReference>
<feature type="transmembrane region" description="Helical" evidence="8">
    <location>
        <begin position="1697"/>
        <end position="1719"/>
    </location>
</feature>
<dbReference type="SUPFAM" id="SSF52540">
    <property type="entry name" value="P-loop containing nucleoside triphosphate hydrolases"/>
    <property type="match status" value="2"/>
</dbReference>
<feature type="transmembrane region" description="Helical" evidence="8">
    <location>
        <begin position="1914"/>
        <end position="1932"/>
    </location>
</feature>
<evidence type="ECO:0000256" key="6">
    <source>
        <dbReference type="ARBA" id="ARBA00023136"/>
    </source>
</evidence>
<proteinExistence type="predicted"/>
<evidence type="ECO:0000256" key="5">
    <source>
        <dbReference type="ARBA" id="ARBA00022989"/>
    </source>
</evidence>
<feature type="transmembrane region" description="Helical" evidence="8">
    <location>
        <begin position="1775"/>
        <end position="1799"/>
    </location>
</feature>
<dbReference type="InterPro" id="IPR003593">
    <property type="entry name" value="AAA+_ATPase"/>
</dbReference>
<evidence type="ECO:0000256" key="8">
    <source>
        <dbReference type="SAM" id="Phobius"/>
    </source>
</evidence>
<reference evidence="11" key="1">
    <citation type="submission" date="2024-02" db="UniProtKB">
        <authorList>
            <consortium name="WormBaseParasite"/>
        </authorList>
    </citation>
    <scope>IDENTIFICATION</scope>
</reference>
<dbReference type="FunFam" id="3.40.50.300:FF:002470">
    <property type="entry name" value="ABC transporter, putative"/>
    <property type="match status" value="1"/>
</dbReference>